<organism evidence="1">
    <name type="scientific">Rhizophora mucronata</name>
    <name type="common">Asiatic mangrove</name>
    <dbReference type="NCBI Taxonomy" id="61149"/>
    <lineage>
        <taxon>Eukaryota</taxon>
        <taxon>Viridiplantae</taxon>
        <taxon>Streptophyta</taxon>
        <taxon>Embryophyta</taxon>
        <taxon>Tracheophyta</taxon>
        <taxon>Spermatophyta</taxon>
        <taxon>Magnoliopsida</taxon>
        <taxon>eudicotyledons</taxon>
        <taxon>Gunneridae</taxon>
        <taxon>Pentapetalae</taxon>
        <taxon>rosids</taxon>
        <taxon>fabids</taxon>
        <taxon>Malpighiales</taxon>
        <taxon>Rhizophoraceae</taxon>
        <taxon>Rhizophora</taxon>
    </lineage>
</organism>
<evidence type="ECO:0000313" key="1">
    <source>
        <dbReference type="EMBL" id="MBX42737.1"/>
    </source>
</evidence>
<proteinExistence type="predicted"/>
<protein>
    <submittedName>
        <fullName evidence="1">Uncharacterized protein</fullName>
    </submittedName>
</protein>
<dbReference type="EMBL" id="GGEC01062253">
    <property type="protein sequence ID" value="MBX42737.1"/>
    <property type="molecule type" value="Transcribed_RNA"/>
</dbReference>
<name>A0A2P2NJU9_RHIMU</name>
<reference evidence="1" key="1">
    <citation type="submission" date="2018-02" db="EMBL/GenBank/DDBJ databases">
        <title>Rhizophora mucronata_Transcriptome.</title>
        <authorList>
            <person name="Meera S.P."/>
            <person name="Sreeshan A."/>
            <person name="Augustine A."/>
        </authorList>
    </citation>
    <scope>NUCLEOTIDE SEQUENCE</scope>
    <source>
        <tissue evidence="1">Leaf</tissue>
    </source>
</reference>
<accession>A0A2P2NJU9</accession>
<sequence length="10" mass="1212">MTNQIHRSLL</sequence>